<dbReference type="SMART" id="SM00881">
    <property type="entry name" value="CoA_binding"/>
    <property type="match status" value="1"/>
</dbReference>
<dbReference type="InterPro" id="IPR011761">
    <property type="entry name" value="ATP-grasp"/>
</dbReference>
<dbReference type="SUPFAM" id="SSF52210">
    <property type="entry name" value="Succinyl-CoA synthetase domains"/>
    <property type="match status" value="2"/>
</dbReference>
<dbReference type="Pfam" id="PF13549">
    <property type="entry name" value="ATP-grasp_5"/>
    <property type="match status" value="1"/>
</dbReference>
<dbReference type="SUPFAM" id="SSF51735">
    <property type="entry name" value="NAD(P)-binding Rossmann-fold domains"/>
    <property type="match status" value="1"/>
</dbReference>
<organism evidence="3 4">
    <name type="scientific">Actinoallomurus oryzae</name>
    <dbReference type="NCBI Taxonomy" id="502180"/>
    <lineage>
        <taxon>Bacteria</taxon>
        <taxon>Bacillati</taxon>
        <taxon>Actinomycetota</taxon>
        <taxon>Actinomycetes</taxon>
        <taxon>Streptosporangiales</taxon>
        <taxon>Thermomonosporaceae</taxon>
        <taxon>Actinoallomurus</taxon>
    </lineage>
</organism>
<dbReference type="Gene3D" id="3.30.1490.20">
    <property type="entry name" value="ATP-grasp fold, A domain"/>
    <property type="match status" value="1"/>
</dbReference>
<evidence type="ECO:0000313" key="3">
    <source>
        <dbReference type="EMBL" id="GAA4493458.1"/>
    </source>
</evidence>
<dbReference type="PANTHER" id="PTHR42793:SF1">
    <property type="entry name" value="PEPTIDYL-LYSINE N-ACETYLTRANSFERASE PATZ"/>
    <property type="match status" value="1"/>
</dbReference>
<feature type="domain" description="ATP-grasp" evidence="2">
    <location>
        <begin position="496"/>
        <end position="542"/>
    </location>
</feature>
<dbReference type="EMBL" id="BAABHF010000019">
    <property type="protein sequence ID" value="GAA4493458.1"/>
    <property type="molecule type" value="Genomic_DNA"/>
</dbReference>
<keyword evidence="1" id="KW-0067">ATP-binding</keyword>
<dbReference type="PROSITE" id="PS50975">
    <property type="entry name" value="ATP_GRASP"/>
    <property type="match status" value="1"/>
</dbReference>
<dbReference type="RefSeq" id="WP_345463676.1">
    <property type="nucleotide sequence ID" value="NZ_BAABHF010000019.1"/>
</dbReference>
<evidence type="ECO:0000256" key="1">
    <source>
        <dbReference type="PROSITE-ProRule" id="PRU00409"/>
    </source>
</evidence>
<reference evidence="4" key="1">
    <citation type="journal article" date="2019" name="Int. J. Syst. Evol. Microbiol.">
        <title>The Global Catalogue of Microorganisms (GCM) 10K type strain sequencing project: providing services to taxonomists for standard genome sequencing and annotation.</title>
        <authorList>
            <consortium name="The Broad Institute Genomics Platform"/>
            <consortium name="The Broad Institute Genome Sequencing Center for Infectious Disease"/>
            <person name="Wu L."/>
            <person name="Ma J."/>
        </authorList>
    </citation>
    <scope>NUCLEOTIDE SEQUENCE [LARGE SCALE GENOMIC DNA]</scope>
    <source>
        <strain evidence="4">JCM 17933</strain>
    </source>
</reference>
<sequence length="699" mass="72916">MTAGEGVRGLFAPASIAMVGATDKSGWSVATFANLRRHGFAGPVHLVNPRTEIVHGERAYRSLSDLPGPVDLVYVMVPTPVVLDVLKEGARLGIRHYVVLTAGFGETGAEGRKREEELTAFCRANGLTVLGPNGNGYINAGAGITPYGLPIPPPLLRGSVGVVLQSGALASSVLAFSQARGIGLSLLTSMGNEAVVSVTDVIDHLVDDPATRVIALFLESIRRPEEFARVARRALAAGKPIVALKIGRSGLASRTAQAHTGALVGDDAVIDAAFRQLGVIRVRSLEDLIITAGLLASSGPLPGPRLGVVTPSGGASEIIADRAEDEGLELPAFAEETVARLTEIMPDFGSPANPLDVTGYVVVDRTLLSRALRIVAEDPGIDVVMLLSDLPRAEPPDPEPVFRLYEKSTRIIAESPRPVVIVGNVLTDVGSFARTLQDRTGYPHVVGGIEHGMSAIGAAVRWSAARERAAVRPRAATPPPVVRGERTGVWAEHRASALLAEAGVPVVPSELAPDEEAAVAAAERFGHPVVLKAAAEGLGHKGDVGGVRLGLGSAEDVRRAHREILAAVGASGLGTLVQPQREGGVELLAGVVRDPAWGLVLAVGLGGVWVEVLKDSVLRLLPVDAAEVRRALGELRGAKLLTGARGTEPADLDALAEVITRVADLAGALGDDLESLEINPLLVRGSRIEALDALVTWRT</sequence>
<dbReference type="Proteomes" id="UP001500503">
    <property type="component" value="Unassembled WGS sequence"/>
</dbReference>
<dbReference type="SUPFAM" id="SSF56059">
    <property type="entry name" value="Glutathione synthetase ATP-binding domain-like"/>
    <property type="match status" value="1"/>
</dbReference>
<proteinExistence type="predicted"/>
<dbReference type="Pfam" id="PF13380">
    <property type="entry name" value="CoA_binding_2"/>
    <property type="match status" value="1"/>
</dbReference>
<dbReference type="InterPro" id="IPR013815">
    <property type="entry name" value="ATP_grasp_subdomain_1"/>
</dbReference>
<name>A0ABP8PX88_9ACTN</name>
<dbReference type="Gene3D" id="3.40.50.261">
    <property type="entry name" value="Succinyl-CoA synthetase domains"/>
    <property type="match status" value="2"/>
</dbReference>
<keyword evidence="3" id="KW-0436">Ligase</keyword>
<dbReference type="Gene3D" id="3.40.50.720">
    <property type="entry name" value="NAD(P)-binding Rossmann-like Domain"/>
    <property type="match status" value="1"/>
</dbReference>
<dbReference type="InterPro" id="IPR032875">
    <property type="entry name" value="Succ_CoA_lig_flav_dom"/>
</dbReference>
<protein>
    <submittedName>
        <fullName evidence="3">Acetate--CoA ligase family protein</fullName>
    </submittedName>
</protein>
<dbReference type="Gene3D" id="3.30.470.20">
    <property type="entry name" value="ATP-grasp fold, B domain"/>
    <property type="match status" value="1"/>
</dbReference>
<evidence type="ECO:0000259" key="2">
    <source>
        <dbReference type="PROSITE" id="PS50975"/>
    </source>
</evidence>
<evidence type="ECO:0000313" key="4">
    <source>
        <dbReference type="Proteomes" id="UP001500503"/>
    </source>
</evidence>
<accession>A0ABP8PX88</accession>
<keyword evidence="4" id="KW-1185">Reference proteome</keyword>
<comment type="caution">
    <text evidence="3">The sequence shown here is derived from an EMBL/GenBank/DDBJ whole genome shotgun (WGS) entry which is preliminary data.</text>
</comment>
<dbReference type="Pfam" id="PF13607">
    <property type="entry name" value="Succ_CoA_lig"/>
    <property type="match status" value="1"/>
</dbReference>
<dbReference type="InterPro" id="IPR036291">
    <property type="entry name" value="NAD(P)-bd_dom_sf"/>
</dbReference>
<dbReference type="PANTHER" id="PTHR42793">
    <property type="entry name" value="COA BINDING DOMAIN CONTAINING PROTEIN"/>
    <property type="match status" value="1"/>
</dbReference>
<gene>
    <name evidence="3" type="ORF">GCM10023191_030950</name>
</gene>
<dbReference type="InterPro" id="IPR016102">
    <property type="entry name" value="Succinyl-CoA_synth-like"/>
</dbReference>
<dbReference type="GO" id="GO:0016874">
    <property type="term" value="F:ligase activity"/>
    <property type="evidence" value="ECO:0007669"/>
    <property type="project" value="UniProtKB-KW"/>
</dbReference>
<keyword evidence="1" id="KW-0547">Nucleotide-binding</keyword>
<dbReference type="InterPro" id="IPR003781">
    <property type="entry name" value="CoA-bd"/>
</dbReference>